<comment type="caution">
    <text evidence="2">The sequence shown here is derived from an EMBL/GenBank/DDBJ whole genome shotgun (WGS) entry which is preliminary data.</text>
</comment>
<feature type="transmembrane region" description="Helical" evidence="1">
    <location>
        <begin position="64"/>
        <end position="82"/>
    </location>
</feature>
<evidence type="ECO:0000256" key="1">
    <source>
        <dbReference type="SAM" id="Phobius"/>
    </source>
</evidence>
<proteinExistence type="predicted"/>
<keyword evidence="1" id="KW-0812">Transmembrane</keyword>
<dbReference type="InterPro" id="IPR025962">
    <property type="entry name" value="SdpI/YhfL"/>
</dbReference>
<dbReference type="RefSeq" id="WP_186864424.1">
    <property type="nucleotide sequence ID" value="NZ_JACOPE010000001.1"/>
</dbReference>
<feature type="transmembrane region" description="Helical" evidence="1">
    <location>
        <begin position="210"/>
        <end position="232"/>
    </location>
</feature>
<dbReference type="Proteomes" id="UP000631576">
    <property type="component" value="Unassembled WGS sequence"/>
</dbReference>
<dbReference type="PANTHER" id="PTHR37810">
    <property type="entry name" value="IMMUNITY PROTEIN SDPI"/>
    <property type="match status" value="1"/>
</dbReference>
<dbReference type="EMBL" id="JACOPE010000001">
    <property type="protein sequence ID" value="MBC5682366.1"/>
    <property type="molecule type" value="Genomic_DNA"/>
</dbReference>
<protein>
    <submittedName>
        <fullName evidence="2">SdpI family protein</fullName>
    </submittedName>
</protein>
<feature type="transmembrane region" description="Helical" evidence="1">
    <location>
        <begin position="143"/>
        <end position="162"/>
    </location>
</feature>
<evidence type="ECO:0000313" key="3">
    <source>
        <dbReference type="Proteomes" id="UP000631576"/>
    </source>
</evidence>
<keyword evidence="1" id="KW-1133">Transmembrane helix</keyword>
<evidence type="ECO:0000313" key="2">
    <source>
        <dbReference type="EMBL" id="MBC5682366.1"/>
    </source>
</evidence>
<feature type="transmembrane region" description="Helical" evidence="1">
    <location>
        <begin position="34"/>
        <end position="52"/>
    </location>
</feature>
<keyword evidence="3" id="KW-1185">Reference proteome</keyword>
<reference evidence="2 3" key="1">
    <citation type="submission" date="2020-08" db="EMBL/GenBank/DDBJ databases">
        <title>Genome public.</title>
        <authorList>
            <person name="Liu C."/>
            <person name="Sun Q."/>
        </authorList>
    </citation>
    <scope>NUCLEOTIDE SEQUENCE [LARGE SCALE GENOMIC DNA]</scope>
    <source>
        <strain evidence="2 3">NSJ-13</strain>
    </source>
</reference>
<feature type="transmembrane region" description="Helical" evidence="1">
    <location>
        <begin position="94"/>
        <end position="114"/>
    </location>
</feature>
<name>A0ABR7G6G7_9FIRM</name>
<feature type="transmembrane region" description="Helical" evidence="1">
    <location>
        <begin position="12"/>
        <end position="28"/>
    </location>
</feature>
<keyword evidence="1" id="KW-0472">Membrane</keyword>
<sequence>MKEMIKNYRGTLISSALVILAGILVGFTSIQGKWLNVFFIVMQCALVTIIFYDNRNRQQSRKVIGMTIWIIPVITLIYNGIARLVNMGADTENLFMALIYYGTGLMFMVIGNYLPKVKQNNTIGIRVVWTLQDEENWNATHRFSGKIWVASSILCMLCGLFAESIAALVLYIVSIMAAAIISILYSYLFYKKKIGTGEKLKIQYNKKVMVVYGIVTILMIIFIIVTLFWGSIDIQFQDNNFTIEAQGWSDYTVDYTQIDSISYEENSLQNSNDYRTNGLGNFKYAMGNFRNDVYGNYIRYTHSSCHSYVVMSVDGKTLVVNGENDSATEEIYHTISEKMSKIQAD</sequence>
<organism evidence="2 3">
    <name type="scientific">Ruminococcus hominis</name>
    <dbReference type="NCBI Taxonomy" id="2763065"/>
    <lineage>
        <taxon>Bacteria</taxon>
        <taxon>Bacillati</taxon>
        <taxon>Bacillota</taxon>
        <taxon>Clostridia</taxon>
        <taxon>Eubacteriales</taxon>
        <taxon>Oscillospiraceae</taxon>
        <taxon>Ruminococcus</taxon>
    </lineage>
</organism>
<accession>A0ABR7G6G7</accession>
<dbReference type="Pfam" id="PF13630">
    <property type="entry name" value="SdpI"/>
    <property type="match status" value="1"/>
</dbReference>
<gene>
    <name evidence="2" type="ORF">H8S40_02030</name>
</gene>
<dbReference type="PANTHER" id="PTHR37810:SF5">
    <property type="entry name" value="IMMUNITY PROTEIN SDPI"/>
    <property type="match status" value="1"/>
</dbReference>
<feature type="transmembrane region" description="Helical" evidence="1">
    <location>
        <begin position="168"/>
        <end position="190"/>
    </location>
</feature>